<dbReference type="AlphaFoldDB" id="A0A0C2YT23"/>
<protein>
    <submittedName>
        <fullName evidence="2">Uncharacterized protein</fullName>
    </submittedName>
</protein>
<feature type="region of interest" description="Disordered" evidence="1">
    <location>
        <begin position="1"/>
        <end position="22"/>
    </location>
</feature>
<name>A0A0C2YT23_HEBCY</name>
<evidence type="ECO:0000313" key="2">
    <source>
        <dbReference type="EMBL" id="KIM44122.1"/>
    </source>
</evidence>
<evidence type="ECO:0000313" key="3">
    <source>
        <dbReference type="Proteomes" id="UP000053424"/>
    </source>
</evidence>
<dbReference type="Proteomes" id="UP000053424">
    <property type="component" value="Unassembled WGS sequence"/>
</dbReference>
<accession>A0A0C2YT23</accession>
<dbReference type="EMBL" id="KN831774">
    <property type="protein sequence ID" value="KIM44122.1"/>
    <property type="molecule type" value="Genomic_DNA"/>
</dbReference>
<dbReference type="OrthoDB" id="3047760at2759"/>
<reference evidence="2 3" key="1">
    <citation type="submission" date="2014-04" db="EMBL/GenBank/DDBJ databases">
        <authorList>
            <consortium name="DOE Joint Genome Institute"/>
            <person name="Kuo A."/>
            <person name="Gay G."/>
            <person name="Dore J."/>
            <person name="Kohler A."/>
            <person name="Nagy L.G."/>
            <person name="Floudas D."/>
            <person name="Copeland A."/>
            <person name="Barry K.W."/>
            <person name="Cichocki N."/>
            <person name="Veneault-Fourrey C."/>
            <person name="LaButti K."/>
            <person name="Lindquist E.A."/>
            <person name="Lipzen A."/>
            <person name="Lundell T."/>
            <person name="Morin E."/>
            <person name="Murat C."/>
            <person name="Sun H."/>
            <person name="Tunlid A."/>
            <person name="Henrissat B."/>
            <person name="Grigoriev I.V."/>
            <person name="Hibbett D.S."/>
            <person name="Martin F."/>
            <person name="Nordberg H.P."/>
            <person name="Cantor M.N."/>
            <person name="Hua S.X."/>
        </authorList>
    </citation>
    <scope>NUCLEOTIDE SEQUENCE [LARGE SCALE GENOMIC DNA]</scope>
    <source>
        <strain evidence="3">h7</strain>
    </source>
</reference>
<reference evidence="3" key="2">
    <citation type="submission" date="2015-01" db="EMBL/GenBank/DDBJ databases">
        <title>Evolutionary Origins and Diversification of the Mycorrhizal Mutualists.</title>
        <authorList>
            <consortium name="DOE Joint Genome Institute"/>
            <consortium name="Mycorrhizal Genomics Consortium"/>
            <person name="Kohler A."/>
            <person name="Kuo A."/>
            <person name="Nagy L.G."/>
            <person name="Floudas D."/>
            <person name="Copeland A."/>
            <person name="Barry K.W."/>
            <person name="Cichocki N."/>
            <person name="Veneault-Fourrey C."/>
            <person name="LaButti K."/>
            <person name="Lindquist E.A."/>
            <person name="Lipzen A."/>
            <person name="Lundell T."/>
            <person name="Morin E."/>
            <person name="Murat C."/>
            <person name="Riley R."/>
            <person name="Ohm R."/>
            <person name="Sun H."/>
            <person name="Tunlid A."/>
            <person name="Henrissat B."/>
            <person name="Grigoriev I.V."/>
            <person name="Hibbett D.S."/>
            <person name="Martin F."/>
        </authorList>
    </citation>
    <scope>NUCLEOTIDE SEQUENCE [LARGE SCALE GENOMIC DNA]</scope>
    <source>
        <strain evidence="3">h7</strain>
    </source>
</reference>
<gene>
    <name evidence="2" type="ORF">M413DRAFT_25591</name>
</gene>
<organism evidence="2 3">
    <name type="scientific">Hebeloma cylindrosporum</name>
    <dbReference type="NCBI Taxonomy" id="76867"/>
    <lineage>
        <taxon>Eukaryota</taxon>
        <taxon>Fungi</taxon>
        <taxon>Dikarya</taxon>
        <taxon>Basidiomycota</taxon>
        <taxon>Agaricomycotina</taxon>
        <taxon>Agaricomycetes</taxon>
        <taxon>Agaricomycetidae</taxon>
        <taxon>Agaricales</taxon>
        <taxon>Agaricineae</taxon>
        <taxon>Hymenogastraceae</taxon>
        <taxon>Hebeloma</taxon>
    </lineage>
</organism>
<keyword evidence="3" id="KW-1185">Reference proteome</keyword>
<dbReference type="HOGENOM" id="CLU_2320691_0_0_1"/>
<evidence type="ECO:0000256" key="1">
    <source>
        <dbReference type="SAM" id="MobiDB-lite"/>
    </source>
</evidence>
<sequence>MAAPQTHMHDIPSIHASNPTVPATLGNLNLDRGVQAGDPILFGDLHHAKSVVSAYESGDDPLITPAVVASAELRAMEMSPYPASEATAAVMPVDVGGEL</sequence>
<proteinExistence type="predicted"/>